<accession>A0A8T0F308</accession>
<feature type="transmembrane region" description="Helical" evidence="1">
    <location>
        <begin position="6"/>
        <end position="31"/>
    </location>
</feature>
<dbReference type="EMBL" id="JABXBU010000030">
    <property type="protein sequence ID" value="KAF8784695.1"/>
    <property type="molecule type" value="Genomic_DNA"/>
</dbReference>
<reference evidence="2" key="2">
    <citation type="submission" date="2020-06" db="EMBL/GenBank/DDBJ databases">
        <authorList>
            <person name="Sheffer M."/>
        </authorList>
    </citation>
    <scope>NUCLEOTIDE SEQUENCE</scope>
</reference>
<protein>
    <submittedName>
        <fullName evidence="2">Uncharacterized protein</fullName>
    </submittedName>
</protein>
<keyword evidence="1" id="KW-0472">Membrane</keyword>
<organism evidence="2 3">
    <name type="scientific">Argiope bruennichi</name>
    <name type="common">Wasp spider</name>
    <name type="synonym">Aranea bruennichi</name>
    <dbReference type="NCBI Taxonomy" id="94029"/>
    <lineage>
        <taxon>Eukaryota</taxon>
        <taxon>Metazoa</taxon>
        <taxon>Ecdysozoa</taxon>
        <taxon>Arthropoda</taxon>
        <taxon>Chelicerata</taxon>
        <taxon>Arachnida</taxon>
        <taxon>Araneae</taxon>
        <taxon>Araneomorphae</taxon>
        <taxon>Entelegynae</taxon>
        <taxon>Araneoidea</taxon>
        <taxon>Araneidae</taxon>
        <taxon>Argiope</taxon>
    </lineage>
</organism>
<dbReference type="AlphaFoldDB" id="A0A8T0F308"/>
<evidence type="ECO:0000313" key="2">
    <source>
        <dbReference type="EMBL" id="KAF8784695.1"/>
    </source>
</evidence>
<sequence>MEIEEMIQLLSLIGLFLMGLLLVAVLCYVLYMKCMRPFCAKQIRRSSFRRTSSLELPPCRTFTDSMLNIDIHEYLNDTEEDQEPYSLDTANGDCTYESMENMEEPQEESYTLDETELVTTEQLVRDLV</sequence>
<keyword evidence="1" id="KW-0812">Transmembrane</keyword>
<comment type="caution">
    <text evidence="2">The sequence shown here is derived from an EMBL/GenBank/DDBJ whole genome shotgun (WGS) entry which is preliminary data.</text>
</comment>
<dbReference type="Proteomes" id="UP000807504">
    <property type="component" value="Unassembled WGS sequence"/>
</dbReference>
<keyword evidence="1" id="KW-1133">Transmembrane helix</keyword>
<evidence type="ECO:0000313" key="3">
    <source>
        <dbReference type="Proteomes" id="UP000807504"/>
    </source>
</evidence>
<keyword evidence="3" id="KW-1185">Reference proteome</keyword>
<gene>
    <name evidence="2" type="ORF">HNY73_010342</name>
</gene>
<proteinExistence type="predicted"/>
<name>A0A8T0F308_ARGBR</name>
<evidence type="ECO:0000256" key="1">
    <source>
        <dbReference type="SAM" id="Phobius"/>
    </source>
</evidence>
<reference evidence="2" key="1">
    <citation type="journal article" date="2020" name="bioRxiv">
        <title>Chromosome-level reference genome of the European wasp spider Argiope bruennichi: a resource for studies on range expansion and evolutionary adaptation.</title>
        <authorList>
            <person name="Sheffer M.M."/>
            <person name="Hoppe A."/>
            <person name="Krehenwinkel H."/>
            <person name="Uhl G."/>
            <person name="Kuss A.W."/>
            <person name="Jensen L."/>
            <person name="Jensen C."/>
            <person name="Gillespie R.G."/>
            <person name="Hoff K.J."/>
            <person name="Prost S."/>
        </authorList>
    </citation>
    <scope>NUCLEOTIDE SEQUENCE</scope>
</reference>